<dbReference type="Proteomes" id="UP000032515">
    <property type="component" value="Unassembled WGS sequence"/>
</dbReference>
<protein>
    <submittedName>
        <fullName evidence="2">Uncharacterized protein</fullName>
    </submittedName>
</protein>
<name>A0A0D7EW39_RHOPL</name>
<gene>
    <name evidence="2" type="ORF">OO17_09420</name>
</gene>
<evidence type="ECO:0000256" key="1">
    <source>
        <dbReference type="SAM" id="MobiDB-lite"/>
    </source>
</evidence>
<feature type="compositionally biased region" description="Polar residues" evidence="1">
    <location>
        <begin position="46"/>
        <end position="56"/>
    </location>
</feature>
<reference evidence="2 3" key="1">
    <citation type="submission" date="2014-11" db="EMBL/GenBank/DDBJ databases">
        <title>Genomics and ecophysiology of heterotrophic nitrogen fixing bacteria isolated from estuarine surface water.</title>
        <authorList>
            <person name="Bentzon-Tilia M."/>
            <person name="Severin I."/>
            <person name="Hansen L.H."/>
            <person name="Riemann L."/>
        </authorList>
    </citation>
    <scope>NUCLEOTIDE SEQUENCE [LARGE SCALE GENOMIC DNA]</scope>
    <source>
        <strain evidence="2 3">BAL398</strain>
    </source>
</reference>
<organism evidence="2 3">
    <name type="scientific">Rhodopseudomonas palustris</name>
    <dbReference type="NCBI Taxonomy" id="1076"/>
    <lineage>
        <taxon>Bacteria</taxon>
        <taxon>Pseudomonadati</taxon>
        <taxon>Pseudomonadota</taxon>
        <taxon>Alphaproteobacteria</taxon>
        <taxon>Hyphomicrobiales</taxon>
        <taxon>Nitrobacteraceae</taxon>
        <taxon>Rhodopseudomonas</taxon>
    </lineage>
</organism>
<accession>A0A0D7EW39</accession>
<feature type="region of interest" description="Disordered" evidence="1">
    <location>
        <begin position="25"/>
        <end position="64"/>
    </location>
</feature>
<evidence type="ECO:0000313" key="3">
    <source>
        <dbReference type="Proteomes" id="UP000032515"/>
    </source>
</evidence>
<dbReference type="PATRIC" id="fig|1076.23.peg.1233"/>
<dbReference type="EMBL" id="JXXE01000179">
    <property type="protein sequence ID" value="KIZ44745.1"/>
    <property type="molecule type" value="Genomic_DNA"/>
</dbReference>
<evidence type="ECO:0000313" key="2">
    <source>
        <dbReference type="EMBL" id="KIZ44745.1"/>
    </source>
</evidence>
<proteinExistence type="predicted"/>
<sequence>MQTKFHISVLAAATLLGPVELANTKSASSPNAAETVIALSPAASGRQPTEGSSSAPHDSRKAGR</sequence>
<dbReference type="AlphaFoldDB" id="A0A0D7EW39"/>
<comment type="caution">
    <text evidence="2">The sequence shown here is derived from an EMBL/GenBank/DDBJ whole genome shotgun (WGS) entry which is preliminary data.</text>
</comment>